<evidence type="ECO:0000256" key="2">
    <source>
        <dbReference type="ARBA" id="ARBA00022723"/>
    </source>
</evidence>
<keyword evidence="5" id="KW-0862">Zinc</keyword>
<dbReference type="InterPro" id="IPR051059">
    <property type="entry name" value="VerF-like"/>
</dbReference>
<dbReference type="EMBL" id="KZ678155">
    <property type="protein sequence ID" value="PSN59480.1"/>
    <property type="molecule type" value="Genomic_DNA"/>
</dbReference>
<feature type="region of interest" description="Disordered" evidence="8">
    <location>
        <begin position="1"/>
        <end position="26"/>
    </location>
</feature>
<evidence type="ECO:0000259" key="9">
    <source>
        <dbReference type="PROSITE" id="PS50157"/>
    </source>
</evidence>
<evidence type="ECO:0000256" key="5">
    <source>
        <dbReference type="ARBA" id="ARBA00022833"/>
    </source>
</evidence>
<dbReference type="GO" id="GO:0005634">
    <property type="term" value="C:nucleus"/>
    <property type="evidence" value="ECO:0007669"/>
    <property type="project" value="UniProtKB-SubCell"/>
</dbReference>
<dbReference type="CDD" id="cd12148">
    <property type="entry name" value="fungal_TF_MHR"/>
    <property type="match status" value="1"/>
</dbReference>
<accession>A0A2T2N234</accession>
<keyword evidence="2" id="KW-0479">Metal-binding</keyword>
<feature type="domain" description="C2H2-type" evidence="9">
    <location>
        <begin position="29"/>
        <end position="58"/>
    </location>
</feature>
<keyword evidence="11" id="KW-1185">Reference proteome</keyword>
<comment type="subcellular location">
    <subcellularLocation>
        <location evidence="1">Nucleus</location>
    </subcellularLocation>
</comment>
<dbReference type="Gene3D" id="3.30.160.60">
    <property type="entry name" value="Classic Zinc Finger"/>
    <property type="match status" value="1"/>
</dbReference>
<dbReference type="PROSITE" id="PS00028">
    <property type="entry name" value="ZINC_FINGER_C2H2_1"/>
    <property type="match status" value="1"/>
</dbReference>
<dbReference type="GO" id="GO:0000785">
    <property type="term" value="C:chromatin"/>
    <property type="evidence" value="ECO:0007669"/>
    <property type="project" value="TreeGrafter"/>
</dbReference>
<feature type="region of interest" description="Disordered" evidence="8">
    <location>
        <begin position="240"/>
        <end position="283"/>
    </location>
</feature>
<organism evidence="10 11">
    <name type="scientific">Corynespora cassiicola Philippines</name>
    <dbReference type="NCBI Taxonomy" id="1448308"/>
    <lineage>
        <taxon>Eukaryota</taxon>
        <taxon>Fungi</taxon>
        <taxon>Dikarya</taxon>
        <taxon>Ascomycota</taxon>
        <taxon>Pezizomycotina</taxon>
        <taxon>Dothideomycetes</taxon>
        <taxon>Pleosporomycetidae</taxon>
        <taxon>Pleosporales</taxon>
        <taxon>Corynesporascaceae</taxon>
        <taxon>Corynespora</taxon>
    </lineage>
</organism>
<dbReference type="STRING" id="1448308.A0A2T2N234"/>
<dbReference type="Proteomes" id="UP000240883">
    <property type="component" value="Unassembled WGS sequence"/>
</dbReference>
<evidence type="ECO:0000256" key="7">
    <source>
        <dbReference type="PROSITE-ProRule" id="PRU00042"/>
    </source>
</evidence>
<evidence type="ECO:0000256" key="6">
    <source>
        <dbReference type="ARBA" id="ARBA00023242"/>
    </source>
</evidence>
<keyword evidence="3" id="KW-0677">Repeat</keyword>
<dbReference type="OrthoDB" id="1405595at2759"/>
<gene>
    <name evidence="10" type="ORF">BS50DRAFT_594530</name>
</gene>
<evidence type="ECO:0000313" key="11">
    <source>
        <dbReference type="Proteomes" id="UP000240883"/>
    </source>
</evidence>
<evidence type="ECO:0000256" key="4">
    <source>
        <dbReference type="ARBA" id="ARBA00022771"/>
    </source>
</evidence>
<sequence length="1038" mass="115780">MASTTAATSMTRGRKRKEAPSGKNEGKRFICQNESCGRSFTRAEHLQRHLLNHSTGEHTCTRCRAHFKRRDLLGKEISMTIYAWGVMEKWETHSRTFCLGSFFPLTFLHVRIHLSHFHTPLQEWMGQTFFCLPSFRVCIVSPTCLAGCWPLRRLKCVVEGEHANKHAERHMARHRQKDEEAGAEGCGILNTRKRMWKDAEGNIVTKKPTLDRNAPGHSHQLSPSLNEDDLQALEGFVPFNPHDEAAPISPPISHDPSLGHSTLDDHDSGIASGYPPTLDANPLSASDSFSPTIDSRFWSSNLPQPEPEPFVTAFDDAPFDDIFNPDTASSFNNPFTTMNNYNWLFDMDLSRQDSIQAVFNDPFQSLQFPTNTVSQPSHAFDLQLDHMTVDKSLSTVGQYGSLPSHRTDSPLQQTPPAPTIISPPLTDEELQTARKMSVQVPEPVINDAAPRTLPQQAPNVAVPADMERPMSMLQPSRSLPIIDELARAQILDLIDITQPTAPDGSIVTRDHPLLSLSCLQTYCDLFFTRFNTAYPLIHMSTFDPSHVDTLLLISVLLLGATYGEKDAHQLAVCIHDVIRPQIFANAGFSAKPDLWVLQTILLVECFGKSRAGQKQHDMSHLFHGLLINLIRRSDCQTIRPPTLDDATEDLEDDWRTWVDAEQKKRLAFLCFMWDTQHAVLFCQSLCMSAFELRSNLPCDQSLWEADSAESWHQQRLRHPNTPLFLSCLKMYLNPGAATVPKNLNALSRALLLHGLMSIAWDMQRRDQTSLGVLDTNPLGNWQARLAASYKCWHADFSAFSTTYASHLPSPSHPLAKEFHAFHTATLALYHAAHILLHTPFLDLQIYAGARHILGRPVARQDYARSQRIVKRWVAENIKEAGKAVWHAAALVDAGVEVLDSADATSASDLGGGRLWHLPWAVYLGTLVVWGVWYARPIPPAAAVAEHGMLKVDDEDEDEIIWDPAAEMKGLLGSVLRSEAERLLEVGYEGGITRGVGKRGTNGLAAVGAGMLEVGRGWRDGMSDVCMILRRMNMLGIPG</sequence>
<feature type="compositionally biased region" description="Low complexity" evidence="8">
    <location>
        <begin position="1"/>
        <end position="11"/>
    </location>
</feature>
<keyword evidence="4 7" id="KW-0863">Zinc-finger</keyword>
<dbReference type="PROSITE" id="PS50157">
    <property type="entry name" value="ZINC_FINGER_C2H2_2"/>
    <property type="match status" value="1"/>
</dbReference>
<evidence type="ECO:0000313" key="10">
    <source>
        <dbReference type="EMBL" id="PSN59480.1"/>
    </source>
</evidence>
<dbReference type="Pfam" id="PF04082">
    <property type="entry name" value="Fungal_trans"/>
    <property type="match status" value="1"/>
</dbReference>
<dbReference type="PANTHER" id="PTHR40626">
    <property type="entry name" value="MIP31509P"/>
    <property type="match status" value="1"/>
</dbReference>
<keyword evidence="6" id="KW-0539">Nucleus</keyword>
<dbReference type="AlphaFoldDB" id="A0A2T2N234"/>
<dbReference type="GO" id="GO:0006351">
    <property type="term" value="P:DNA-templated transcription"/>
    <property type="evidence" value="ECO:0007669"/>
    <property type="project" value="InterPro"/>
</dbReference>
<proteinExistence type="predicted"/>
<name>A0A2T2N234_CORCC</name>
<protein>
    <recommendedName>
        <fullName evidence="9">C2H2-type domain-containing protein</fullName>
    </recommendedName>
</protein>
<evidence type="ECO:0000256" key="8">
    <source>
        <dbReference type="SAM" id="MobiDB-lite"/>
    </source>
</evidence>
<feature type="region of interest" description="Disordered" evidence="8">
    <location>
        <begin position="205"/>
        <end position="224"/>
    </location>
</feature>
<dbReference type="GO" id="GO:0000978">
    <property type="term" value="F:RNA polymerase II cis-regulatory region sequence-specific DNA binding"/>
    <property type="evidence" value="ECO:0007669"/>
    <property type="project" value="InterPro"/>
</dbReference>
<reference evidence="10 11" key="1">
    <citation type="journal article" date="2018" name="Front. Microbiol.">
        <title>Genome-Wide Analysis of Corynespora cassiicola Leaf Fall Disease Putative Effectors.</title>
        <authorList>
            <person name="Lopez D."/>
            <person name="Ribeiro S."/>
            <person name="Label P."/>
            <person name="Fumanal B."/>
            <person name="Venisse J.S."/>
            <person name="Kohler A."/>
            <person name="de Oliveira R.R."/>
            <person name="Labutti K."/>
            <person name="Lipzen A."/>
            <person name="Lail K."/>
            <person name="Bauer D."/>
            <person name="Ohm R.A."/>
            <person name="Barry K.W."/>
            <person name="Spatafora J."/>
            <person name="Grigoriev I.V."/>
            <person name="Martin F.M."/>
            <person name="Pujade-Renaud V."/>
        </authorList>
    </citation>
    <scope>NUCLEOTIDE SEQUENCE [LARGE SCALE GENOMIC DNA]</scope>
    <source>
        <strain evidence="10 11">Philippines</strain>
    </source>
</reference>
<evidence type="ECO:0000256" key="3">
    <source>
        <dbReference type="ARBA" id="ARBA00022737"/>
    </source>
</evidence>
<evidence type="ECO:0000256" key="1">
    <source>
        <dbReference type="ARBA" id="ARBA00004123"/>
    </source>
</evidence>
<dbReference type="PANTHER" id="PTHR40626:SF18">
    <property type="entry name" value="NICOTINATE CATABOLISM CLUSTER-SPECIFIC TRANSCRIPTION FACTOR"/>
    <property type="match status" value="1"/>
</dbReference>
<dbReference type="InterPro" id="IPR007219">
    <property type="entry name" value="XnlR_reg_dom"/>
</dbReference>
<dbReference type="GO" id="GO:0008270">
    <property type="term" value="F:zinc ion binding"/>
    <property type="evidence" value="ECO:0007669"/>
    <property type="project" value="UniProtKB-KW"/>
</dbReference>
<dbReference type="InterPro" id="IPR013087">
    <property type="entry name" value="Znf_C2H2_type"/>
</dbReference>
<dbReference type="GO" id="GO:0000981">
    <property type="term" value="F:DNA-binding transcription factor activity, RNA polymerase II-specific"/>
    <property type="evidence" value="ECO:0007669"/>
    <property type="project" value="InterPro"/>
</dbReference>